<protein>
    <recommendedName>
        <fullName evidence="3">N-acetyltransferase ESCO acetyl-transferase domain-containing protein</fullName>
    </recommendedName>
</protein>
<sequence length="498" mass="57122">MSSSGSPDRTQKLSSRRSPYSRGGNTRDQEEFLRCRSRAFRTSSKTHSSTISSKSSTELPRLNTSLILGKDSVPSSSLTGSGVSERSTKSPRFSSTSSQKDTENRPAKTRARNSLFVQRDLLSSSPGESVNKEVSRKSSKSSHKESSSSSSTSNHPERNESDSRMELGDSASLHRITANIFEKNGSIYRPDRERKWFISGPRHYFRGDLNRVLKNSIIKSTEEVKYGRSKEIESERPEERFYEIKEPKETEETLKQRQLEKDEDEKILNEMEVEAEEINHKQFLENQTIICECDFPHPDYWSEQMIKEVHMNFYKIKHNDLKVTEEMLLLKNDAFSIVKLNMNENTPWTEKALQVIEFIDIELGYTDISTSHLKDAQVYMMLQSDLIVGCTVANKAQHGFRLVSKLEDQPMVSPTPEPILCGISRIWVLPKYRRNKFATLLLNSVKNYFMTEPLKMESIGFSDPSTLGRLFLACYMERSDFKVYFPHNGFGSLMNVEA</sequence>
<evidence type="ECO:0000313" key="5">
    <source>
        <dbReference type="Proteomes" id="UP000291343"/>
    </source>
</evidence>
<evidence type="ECO:0000259" key="3">
    <source>
        <dbReference type="Pfam" id="PF13880"/>
    </source>
</evidence>
<feature type="region of interest" description="Disordered" evidence="2">
    <location>
        <begin position="1"/>
        <end position="170"/>
    </location>
</feature>
<dbReference type="OrthoDB" id="428854at2759"/>
<dbReference type="EMBL" id="QKKF02006822">
    <property type="protein sequence ID" value="RZF46241.1"/>
    <property type="molecule type" value="Genomic_DNA"/>
</dbReference>
<feature type="coiled-coil region" evidence="1">
    <location>
        <begin position="254"/>
        <end position="281"/>
    </location>
</feature>
<dbReference type="STRING" id="195883.A0A482XLW8"/>
<dbReference type="GO" id="GO:0000785">
    <property type="term" value="C:chromatin"/>
    <property type="evidence" value="ECO:0007669"/>
    <property type="project" value="TreeGrafter"/>
</dbReference>
<feature type="compositionally biased region" description="Low complexity" evidence="2">
    <location>
        <begin position="42"/>
        <end position="57"/>
    </location>
</feature>
<keyword evidence="5" id="KW-1185">Reference proteome</keyword>
<keyword evidence="1" id="KW-0175">Coiled coil</keyword>
<dbReference type="PANTHER" id="PTHR45884:SF2">
    <property type="entry name" value="N-ACETYLTRANSFERASE ECO"/>
    <property type="match status" value="1"/>
</dbReference>
<dbReference type="PANTHER" id="PTHR45884">
    <property type="entry name" value="N-ACETYLTRANSFERASE ECO"/>
    <property type="match status" value="1"/>
</dbReference>
<dbReference type="GO" id="GO:0007064">
    <property type="term" value="P:mitotic sister chromatid cohesion"/>
    <property type="evidence" value="ECO:0007669"/>
    <property type="project" value="TreeGrafter"/>
</dbReference>
<dbReference type="InterPro" id="IPR028009">
    <property type="entry name" value="ESCO_Acetyltransf_dom"/>
</dbReference>
<feature type="compositionally biased region" description="Basic and acidic residues" evidence="2">
    <location>
        <begin position="155"/>
        <end position="167"/>
    </location>
</feature>
<dbReference type="AlphaFoldDB" id="A0A482XLW8"/>
<feature type="compositionally biased region" description="Basic and acidic residues" evidence="2">
    <location>
        <begin position="130"/>
        <end position="146"/>
    </location>
</feature>
<reference evidence="4 5" key="1">
    <citation type="journal article" date="2017" name="Gigascience">
        <title>Genome sequence of the small brown planthopper, Laodelphax striatellus.</title>
        <authorList>
            <person name="Zhu J."/>
            <person name="Jiang F."/>
            <person name="Wang X."/>
            <person name="Yang P."/>
            <person name="Bao Y."/>
            <person name="Zhao W."/>
            <person name="Wang W."/>
            <person name="Lu H."/>
            <person name="Wang Q."/>
            <person name="Cui N."/>
            <person name="Li J."/>
            <person name="Chen X."/>
            <person name="Luo L."/>
            <person name="Yu J."/>
            <person name="Kang L."/>
            <person name="Cui F."/>
        </authorList>
    </citation>
    <scope>NUCLEOTIDE SEQUENCE [LARGE SCALE GENOMIC DNA]</scope>
    <source>
        <strain evidence="4">Lst14</strain>
    </source>
</reference>
<gene>
    <name evidence="4" type="ORF">LSTR_LSTR011273</name>
</gene>
<dbReference type="Proteomes" id="UP000291343">
    <property type="component" value="Unassembled WGS sequence"/>
</dbReference>
<proteinExistence type="predicted"/>
<evidence type="ECO:0000313" key="4">
    <source>
        <dbReference type="EMBL" id="RZF46241.1"/>
    </source>
</evidence>
<dbReference type="Pfam" id="PF13880">
    <property type="entry name" value="Acetyltransf_13"/>
    <property type="match status" value="1"/>
</dbReference>
<dbReference type="GO" id="GO:0005634">
    <property type="term" value="C:nucleus"/>
    <property type="evidence" value="ECO:0007669"/>
    <property type="project" value="TreeGrafter"/>
</dbReference>
<dbReference type="SMR" id="A0A482XLW8"/>
<dbReference type="Gene3D" id="3.40.630.30">
    <property type="match status" value="1"/>
</dbReference>
<evidence type="ECO:0000256" key="1">
    <source>
        <dbReference type="SAM" id="Coils"/>
    </source>
</evidence>
<feature type="compositionally biased region" description="Basic and acidic residues" evidence="2">
    <location>
        <begin position="25"/>
        <end position="34"/>
    </location>
</feature>
<dbReference type="GO" id="GO:0061733">
    <property type="term" value="F:protein-lysine-acetyltransferase activity"/>
    <property type="evidence" value="ECO:0007669"/>
    <property type="project" value="TreeGrafter"/>
</dbReference>
<name>A0A482XLW8_LAOST</name>
<evidence type="ECO:0000256" key="2">
    <source>
        <dbReference type="SAM" id="MobiDB-lite"/>
    </source>
</evidence>
<organism evidence="4 5">
    <name type="scientific">Laodelphax striatellus</name>
    <name type="common">Small brown planthopper</name>
    <name type="synonym">Delphax striatella</name>
    <dbReference type="NCBI Taxonomy" id="195883"/>
    <lineage>
        <taxon>Eukaryota</taxon>
        <taxon>Metazoa</taxon>
        <taxon>Ecdysozoa</taxon>
        <taxon>Arthropoda</taxon>
        <taxon>Hexapoda</taxon>
        <taxon>Insecta</taxon>
        <taxon>Pterygota</taxon>
        <taxon>Neoptera</taxon>
        <taxon>Paraneoptera</taxon>
        <taxon>Hemiptera</taxon>
        <taxon>Auchenorrhyncha</taxon>
        <taxon>Fulgoroidea</taxon>
        <taxon>Delphacidae</taxon>
        <taxon>Criomorphinae</taxon>
        <taxon>Laodelphax</taxon>
    </lineage>
</organism>
<feature type="domain" description="N-acetyltransferase ESCO acetyl-transferase" evidence="3">
    <location>
        <begin position="417"/>
        <end position="484"/>
    </location>
</feature>
<feature type="compositionally biased region" description="Polar residues" evidence="2">
    <location>
        <begin position="73"/>
        <end position="85"/>
    </location>
</feature>
<accession>A0A482XLW8</accession>
<dbReference type="InParanoid" id="A0A482XLW8"/>
<comment type="caution">
    <text evidence="4">The sequence shown here is derived from an EMBL/GenBank/DDBJ whole genome shotgun (WGS) entry which is preliminary data.</text>
</comment>
<feature type="compositionally biased region" description="Polar residues" evidence="2">
    <location>
        <begin position="1"/>
        <end position="24"/>
    </location>
</feature>